<dbReference type="SUPFAM" id="SSF48452">
    <property type="entry name" value="TPR-like"/>
    <property type="match status" value="1"/>
</dbReference>
<dbReference type="PANTHER" id="PTHR23082:SF0">
    <property type="entry name" value="GENERAL TRANSCRIPTION FACTOR 3C POLYPEPTIDE 3"/>
    <property type="match status" value="1"/>
</dbReference>
<dbReference type="FunCoup" id="A0A2H3D7F5">
    <property type="interactions" value="743"/>
</dbReference>
<dbReference type="Gene3D" id="1.25.40.10">
    <property type="entry name" value="Tetratricopeptide repeat domain"/>
    <property type="match status" value="2"/>
</dbReference>
<dbReference type="PROSITE" id="PS50005">
    <property type="entry name" value="TPR"/>
    <property type="match status" value="1"/>
</dbReference>
<dbReference type="InParanoid" id="A0A2H3D7F5"/>
<sequence>MLPEAIRIMQEVIRIESRAVSAWSVWAQSCADMNQEHRALQLRIMAAHLRHDAEEWDRLARQSKIFAITNKHCTDRATLAKDTGDLRTVASCLILDSAPRLTTILAELRTILIELSDLTTCTSLFQQAFDHYQQLYPSGRGPSPSSTGEIAGGGYGLMEVLVLADLYNTLGEYESAIDVIWKGCRWLLGRADQRYWDVCDDDREYDLPDVNMPRRAGGTIDPGRYPLDVNARHRLAIARIKMGEMHADIVLSEDVLDYAALFVEIADVYFERELYADARPIYELLGADASMSSLYEKRLKFMNIKIADPTHNEAKMKLAEIYEILNEPRKALELVYEVIDSRKKRPKDKTATQAEDPATASLFPEERTQPRTKPAVKAQNRLTHAQFRELEVEKEKEIVRGYRRLQEVWAKMMEANEVAEREWMVEAEKMVETFRETRNLFMTSRNNGFRGMFPRRPKKQRDHEEDEDRMVSRLHLDLENDSMSEKASRSDKKDEKIDIFRGVSFDDWLRVFMQYCFILTKWGQYDLADEVLRHILLSNAYQSKELQSTIRLALLACAIASKNFVVVVELCRKLINIYQFNNEPLRLLLATLSSGLRPTDAFITSTLQKHLFREMKLGDAAVKNSESLRWNQANKRHATINQSKAEDDDVEDEGPIPELPTKQNPVIVAIYGQICIAAKSYQSAIFYLLHAYDYCPDDPMICLSLAIASLGRAMQRQSDNRHHLIAQALAFLSRYRAIRGTNLQGQSEVEYNFGRSFHQLSLYSHAAKHYERVLQLAEQSTEETFAKEAAYNLALIYVMTGATPLAAALYDRWLSI</sequence>
<dbReference type="InterPro" id="IPR019734">
    <property type="entry name" value="TPR_rpt"/>
</dbReference>
<feature type="repeat" description="TPR" evidence="1">
    <location>
        <begin position="747"/>
        <end position="780"/>
    </location>
</feature>
<gene>
    <name evidence="3" type="ORF">ARMGADRAFT_1166543</name>
</gene>
<dbReference type="OrthoDB" id="9991317at2759"/>
<dbReference type="Proteomes" id="UP000217790">
    <property type="component" value="Unassembled WGS sequence"/>
</dbReference>
<evidence type="ECO:0000313" key="3">
    <source>
        <dbReference type="EMBL" id="PBK91165.1"/>
    </source>
</evidence>
<evidence type="ECO:0000256" key="2">
    <source>
        <dbReference type="SAM" id="MobiDB-lite"/>
    </source>
</evidence>
<dbReference type="InterPro" id="IPR039340">
    <property type="entry name" value="Tfc4/TFIIIC-102/Sfc4"/>
</dbReference>
<dbReference type="GO" id="GO:0000127">
    <property type="term" value="C:transcription factor TFIIIC complex"/>
    <property type="evidence" value="ECO:0007669"/>
    <property type="project" value="TreeGrafter"/>
</dbReference>
<accession>A0A2H3D7F5</accession>
<dbReference type="InterPro" id="IPR011990">
    <property type="entry name" value="TPR-like_helical_dom_sf"/>
</dbReference>
<dbReference type="EMBL" id="KZ293662">
    <property type="protein sequence ID" value="PBK91165.1"/>
    <property type="molecule type" value="Genomic_DNA"/>
</dbReference>
<evidence type="ECO:0000313" key="4">
    <source>
        <dbReference type="Proteomes" id="UP000217790"/>
    </source>
</evidence>
<name>A0A2H3D7F5_ARMGA</name>
<dbReference type="GO" id="GO:0006383">
    <property type="term" value="P:transcription by RNA polymerase III"/>
    <property type="evidence" value="ECO:0007669"/>
    <property type="project" value="InterPro"/>
</dbReference>
<dbReference type="PROSITE" id="PS51257">
    <property type="entry name" value="PROKAR_LIPOPROTEIN"/>
    <property type="match status" value="1"/>
</dbReference>
<dbReference type="AlphaFoldDB" id="A0A2H3D7F5"/>
<dbReference type="STRING" id="47427.A0A2H3D7F5"/>
<protein>
    <submittedName>
        <fullName evidence="3">TPR-like protein</fullName>
    </submittedName>
</protein>
<organism evidence="3 4">
    <name type="scientific">Armillaria gallica</name>
    <name type="common">Bulbous honey fungus</name>
    <name type="synonym">Armillaria bulbosa</name>
    <dbReference type="NCBI Taxonomy" id="47427"/>
    <lineage>
        <taxon>Eukaryota</taxon>
        <taxon>Fungi</taxon>
        <taxon>Dikarya</taxon>
        <taxon>Basidiomycota</taxon>
        <taxon>Agaricomycotina</taxon>
        <taxon>Agaricomycetes</taxon>
        <taxon>Agaricomycetidae</taxon>
        <taxon>Agaricales</taxon>
        <taxon>Marasmiineae</taxon>
        <taxon>Physalacriaceae</taxon>
        <taxon>Armillaria</taxon>
    </lineage>
</organism>
<keyword evidence="4" id="KW-1185">Reference proteome</keyword>
<proteinExistence type="predicted"/>
<dbReference type="PANTHER" id="PTHR23082">
    <property type="entry name" value="TRANSCRIPTION INITIATION FACTOR IIIC TFIIIC , POLYPEPTIDE 3-RELATED"/>
    <property type="match status" value="1"/>
</dbReference>
<evidence type="ECO:0000256" key="1">
    <source>
        <dbReference type="PROSITE-ProRule" id="PRU00339"/>
    </source>
</evidence>
<reference evidence="4" key="1">
    <citation type="journal article" date="2017" name="Nat. Ecol. Evol.">
        <title>Genome expansion and lineage-specific genetic innovations in the forest pathogenic fungi Armillaria.</title>
        <authorList>
            <person name="Sipos G."/>
            <person name="Prasanna A.N."/>
            <person name="Walter M.C."/>
            <person name="O'Connor E."/>
            <person name="Balint B."/>
            <person name="Krizsan K."/>
            <person name="Kiss B."/>
            <person name="Hess J."/>
            <person name="Varga T."/>
            <person name="Slot J."/>
            <person name="Riley R."/>
            <person name="Boka B."/>
            <person name="Rigling D."/>
            <person name="Barry K."/>
            <person name="Lee J."/>
            <person name="Mihaltcheva S."/>
            <person name="LaButti K."/>
            <person name="Lipzen A."/>
            <person name="Waldron R."/>
            <person name="Moloney N.M."/>
            <person name="Sperisen C."/>
            <person name="Kredics L."/>
            <person name="Vagvoelgyi C."/>
            <person name="Patrignani A."/>
            <person name="Fitzpatrick D."/>
            <person name="Nagy I."/>
            <person name="Doyle S."/>
            <person name="Anderson J.B."/>
            <person name="Grigoriev I.V."/>
            <person name="Gueldener U."/>
            <person name="Muensterkoetter M."/>
            <person name="Nagy L.G."/>
        </authorList>
    </citation>
    <scope>NUCLEOTIDE SEQUENCE [LARGE SCALE GENOMIC DNA]</scope>
    <source>
        <strain evidence="4">Ar21-2</strain>
    </source>
</reference>
<keyword evidence="1" id="KW-0802">TPR repeat</keyword>
<dbReference type="OMA" id="QMHANIV"/>
<feature type="region of interest" description="Disordered" evidence="2">
    <location>
        <begin position="345"/>
        <end position="376"/>
    </location>
</feature>